<dbReference type="AlphaFoldDB" id="A0A971CZT7"/>
<dbReference type="Pfam" id="PF01476">
    <property type="entry name" value="LysM"/>
    <property type="match status" value="1"/>
</dbReference>
<dbReference type="SMART" id="SM00257">
    <property type="entry name" value="LysM"/>
    <property type="match status" value="1"/>
</dbReference>
<organism evidence="2 3">
    <name type="scientific">Bifidobacterium crudilactis</name>
    <dbReference type="NCBI Taxonomy" id="327277"/>
    <lineage>
        <taxon>Bacteria</taxon>
        <taxon>Bacillati</taxon>
        <taxon>Actinomycetota</taxon>
        <taxon>Actinomycetes</taxon>
        <taxon>Bifidobacteriales</taxon>
        <taxon>Bifidobacteriaceae</taxon>
        <taxon>Bifidobacterium</taxon>
    </lineage>
</organism>
<proteinExistence type="predicted"/>
<reference evidence="2" key="2">
    <citation type="submission" date="2020-01" db="EMBL/GenBank/DDBJ databases">
        <authorList>
            <person name="Campanaro S."/>
        </authorList>
    </citation>
    <scope>NUCLEOTIDE SEQUENCE</scope>
    <source>
        <strain evidence="2">AS01afH2WH_6</strain>
    </source>
</reference>
<dbReference type="InterPro" id="IPR018392">
    <property type="entry name" value="LysM"/>
</dbReference>
<feature type="domain" description="LysM" evidence="1">
    <location>
        <begin position="62"/>
        <end position="112"/>
    </location>
</feature>
<accession>A0A971CZT7</accession>
<dbReference type="Gene3D" id="3.10.350.10">
    <property type="entry name" value="LysM domain"/>
    <property type="match status" value="1"/>
</dbReference>
<dbReference type="EMBL" id="JAAXZR010000021">
    <property type="protein sequence ID" value="NLT79842.1"/>
    <property type="molecule type" value="Genomic_DNA"/>
</dbReference>
<gene>
    <name evidence="2" type="ORF">GXW98_06130</name>
</gene>
<evidence type="ECO:0000313" key="3">
    <source>
        <dbReference type="Proteomes" id="UP000767327"/>
    </source>
</evidence>
<dbReference type="InterPro" id="IPR036779">
    <property type="entry name" value="LysM_dom_sf"/>
</dbReference>
<evidence type="ECO:0000259" key="1">
    <source>
        <dbReference type="PROSITE" id="PS51782"/>
    </source>
</evidence>
<dbReference type="Proteomes" id="UP000767327">
    <property type="component" value="Unassembled WGS sequence"/>
</dbReference>
<dbReference type="SUPFAM" id="SSF54106">
    <property type="entry name" value="LysM domain"/>
    <property type="match status" value="1"/>
</dbReference>
<reference evidence="2" key="1">
    <citation type="journal article" date="2020" name="Biotechnol. Biofuels">
        <title>New insights from the biogas microbiome by comprehensive genome-resolved metagenomics of nearly 1600 species originating from multiple anaerobic digesters.</title>
        <authorList>
            <person name="Campanaro S."/>
            <person name="Treu L."/>
            <person name="Rodriguez-R L.M."/>
            <person name="Kovalovszki A."/>
            <person name="Ziels R.M."/>
            <person name="Maus I."/>
            <person name="Zhu X."/>
            <person name="Kougias P.G."/>
            <person name="Basile A."/>
            <person name="Luo G."/>
            <person name="Schluter A."/>
            <person name="Konstantinidis K.T."/>
            <person name="Angelidaki I."/>
        </authorList>
    </citation>
    <scope>NUCLEOTIDE SEQUENCE</scope>
    <source>
        <strain evidence="2">AS01afH2WH_6</strain>
    </source>
</reference>
<sequence length="115" mass="11838">MSVAISGVRMIGQSGSAQHSRMRLTLRGKVTAAAVALCMAAGVVALASPERADSASGAVAVTSYTVQPGDTLWAYASRITPHGEDVSETVNELVDLNNLESTALVAGQRLIVPSE</sequence>
<name>A0A971CZT7_9BIFI</name>
<dbReference type="CDD" id="cd00118">
    <property type="entry name" value="LysM"/>
    <property type="match status" value="1"/>
</dbReference>
<evidence type="ECO:0000313" key="2">
    <source>
        <dbReference type="EMBL" id="NLT79842.1"/>
    </source>
</evidence>
<comment type="caution">
    <text evidence="2">The sequence shown here is derived from an EMBL/GenBank/DDBJ whole genome shotgun (WGS) entry which is preliminary data.</text>
</comment>
<protein>
    <submittedName>
        <fullName evidence="2">LysM peptidoglycan-binding domain-containing protein</fullName>
    </submittedName>
</protein>
<dbReference type="PROSITE" id="PS51782">
    <property type="entry name" value="LYSM"/>
    <property type="match status" value="1"/>
</dbReference>